<dbReference type="InterPro" id="IPR015421">
    <property type="entry name" value="PyrdxlP-dep_Trfase_major"/>
</dbReference>
<comment type="cofactor">
    <cofactor evidence="1">
        <name>pyridoxal 5'-phosphate</name>
        <dbReference type="ChEBI" id="CHEBI:597326"/>
    </cofactor>
</comment>
<evidence type="ECO:0000256" key="3">
    <source>
        <dbReference type="ARBA" id="ARBA00022679"/>
    </source>
</evidence>
<keyword evidence="3" id="KW-0808">Transferase</keyword>
<dbReference type="InterPro" id="IPR015424">
    <property type="entry name" value="PyrdxlP-dep_Trfase"/>
</dbReference>
<feature type="domain" description="Aminotransferase class I/classII large" evidence="6">
    <location>
        <begin position="75"/>
        <end position="429"/>
    </location>
</feature>
<organism evidence="7 8">
    <name type="scientific">Escallonia rubra</name>
    <dbReference type="NCBI Taxonomy" id="112253"/>
    <lineage>
        <taxon>Eukaryota</taxon>
        <taxon>Viridiplantae</taxon>
        <taxon>Streptophyta</taxon>
        <taxon>Embryophyta</taxon>
        <taxon>Tracheophyta</taxon>
        <taxon>Spermatophyta</taxon>
        <taxon>Magnoliopsida</taxon>
        <taxon>eudicotyledons</taxon>
        <taxon>Gunneridae</taxon>
        <taxon>Pentapetalae</taxon>
        <taxon>asterids</taxon>
        <taxon>campanulids</taxon>
        <taxon>Escalloniales</taxon>
        <taxon>Escalloniaceae</taxon>
        <taxon>Escallonia</taxon>
    </lineage>
</organism>
<evidence type="ECO:0000256" key="5">
    <source>
        <dbReference type="ARBA" id="ARBA00061511"/>
    </source>
</evidence>
<dbReference type="InterPro" id="IPR015422">
    <property type="entry name" value="PyrdxlP-dep_Trfase_small"/>
</dbReference>
<evidence type="ECO:0000256" key="4">
    <source>
        <dbReference type="ARBA" id="ARBA00022898"/>
    </source>
</evidence>
<evidence type="ECO:0000313" key="7">
    <source>
        <dbReference type="EMBL" id="KAK2978580.1"/>
    </source>
</evidence>
<keyword evidence="4" id="KW-0663">Pyridoxal phosphate</keyword>
<dbReference type="Gene3D" id="3.90.1150.10">
    <property type="entry name" value="Aspartate Aminotransferase, domain 1"/>
    <property type="match status" value="1"/>
</dbReference>
<dbReference type="Gene3D" id="3.40.640.10">
    <property type="entry name" value="Type I PLP-dependent aspartate aminotransferase-like (Major domain)"/>
    <property type="match status" value="1"/>
</dbReference>
<dbReference type="NCBIfam" id="TIGR03542">
    <property type="entry name" value="DAPAT_plant"/>
    <property type="match status" value="1"/>
</dbReference>
<sequence length="437" mass="48093">VPFRSETLDGKRVGHCTNVPRNVNMESLRTGYLFPEISLREFEHIQKYPDSELIRLGIGDTTKPIPDIITSAMAEELVHTSYVAFSVWQYASALSTVRGYRGYGAEQGNKELRQAIAETFYEDTGVKGDEIFVSDGAQSDISRLQLLFGSNVTIAVQNPSFPAYIDTSVIVGQAGEFQEETGKYRNIVYMNCLPETNFFPDLSTMPRTDIIFFCSPNNPTGYAASRLQLEQLVAYAKAKGSIIVYDSAYSVFITDGSPKSIFEIPGAREVAIEVSSFSKFAGFTGVRLGWTVVPKALLYSTGFPVIKDYNRLVCTSFNGASSISQAGGLACLSPEGYMALNAVVDYYKDNAKMICDALTSVGLKVYGGRNAPYAWVHFPGLKSWDVFAEILEKAHVITVPGRGFGPGGEEFIRISTFGHRESIAEASRRLKSLFIHN</sequence>
<reference evidence="7" key="1">
    <citation type="submission" date="2022-12" db="EMBL/GenBank/DDBJ databases">
        <title>Draft genome assemblies for two species of Escallonia (Escalloniales).</title>
        <authorList>
            <person name="Chanderbali A."/>
            <person name="Dervinis C."/>
            <person name="Anghel I."/>
            <person name="Soltis D."/>
            <person name="Soltis P."/>
            <person name="Zapata F."/>
        </authorList>
    </citation>
    <scope>NUCLEOTIDE SEQUENCE</scope>
    <source>
        <strain evidence="7">UCBG92.1500</strain>
        <tissue evidence="7">Leaf</tissue>
    </source>
</reference>
<dbReference type="GO" id="GO:0009862">
    <property type="term" value="P:systemic acquired resistance, salicylic acid mediated signaling pathway"/>
    <property type="evidence" value="ECO:0007669"/>
    <property type="project" value="UniProtKB-ARBA"/>
</dbReference>
<dbReference type="InterPro" id="IPR019942">
    <property type="entry name" value="DapL/ALD1"/>
</dbReference>
<evidence type="ECO:0000259" key="6">
    <source>
        <dbReference type="Pfam" id="PF00155"/>
    </source>
</evidence>
<dbReference type="GO" id="GO:0008483">
    <property type="term" value="F:transaminase activity"/>
    <property type="evidence" value="ECO:0007669"/>
    <property type="project" value="UniProtKB-KW"/>
</dbReference>
<dbReference type="Pfam" id="PF00155">
    <property type="entry name" value="Aminotran_1_2"/>
    <property type="match status" value="1"/>
</dbReference>
<gene>
    <name evidence="7" type="ORF">RJ640_006699</name>
</gene>
<feature type="non-terminal residue" evidence="7">
    <location>
        <position position="437"/>
    </location>
</feature>
<comment type="caution">
    <text evidence="7">The sequence shown here is derived from an EMBL/GenBank/DDBJ whole genome shotgun (WGS) entry which is preliminary data.</text>
</comment>
<dbReference type="GO" id="GO:0030170">
    <property type="term" value="F:pyridoxal phosphate binding"/>
    <property type="evidence" value="ECO:0007669"/>
    <property type="project" value="InterPro"/>
</dbReference>
<protein>
    <recommendedName>
        <fullName evidence="6">Aminotransferase class I/classII large domain-containing protein</fullName>
    </recommendedName>
</protein>
<accession>A0AA88RR87</accession>
<name>A0AA88RR87_9ASTE</name>
<dbReference type="AlphaFoldDB" id="A0AA88RR87"/>
<dbReference type="FunFam" id="3.40.640.10:FF:000099">
    <property type="entry name" value="LL-diaminopimelate aminotransferase, chloroplastic"/>
    <property type="match status" value="1"/>
</dbReference>
<dbReference type="Proteomes" id="UP001187471">
    <property type="component" value="Unassembled WGS sequence"/>
</dbReference>
<evidence type="ECO:0000256" key="2">
    <source>
        <dbReference type="ARBA" id="ARBA00022576"/>
    </source>
</evidence>
<dbReference type="EMBL" id="JAVXUO010001856">
    <property type="protein sequence ID" value="KAK2978580.1"/>
    <property type="molecule type" value="Genomic_DNA"/>
</dbReference>
<proteinExistence type="inferred from homology"/>
<evidence type="ECO:0000256" key="1">
    <source>
        <dbReference type="ARBA" id="ARBA00001933"/>
    </source>
</evidence>
<dbReference type="InterPro" id="IPR004839">
    <property type="entry name" value="Aminotransferase_I/II_large"/>
</dbReference>
<dbReference type="PANTHER" id="PTHR43144">
    <property type="entry name" value="AMINOTRANSFERASE"/>
    <property type="match status" value="1"/>
</dbReference>
<keyword evidence="8" id="KW-1185">Reference proteome</keyword>
<keyword evidence="2" id="KW-0032">Aminotransferase</keyword>
<dbReference type="CDD" id="cd00609">
    <property type="entry name" value="AAT_like"/>
    <property type="match status" value="1"/>
</dbReference>
<comment type="similarity">
    <text evidence="5">Belongs to the class-I pyridoxal-phosphate-dependent aminotransferase family. LL-diaminopimelate aminotransferase subfamily.</text>
</comment>
<dbReference type="SUPFAM" id="SSF53383">
    <property type="entry name" value="PLP-dependent transferases"/>
    <property type="match status" value="1"/>
</dbReference>
<evidence type="ECO:0000313" key="8">
    <source>
        <dbReference type="Proteomes" id="UP001187471"/>
    </source>
</evidence>